<dbReference type="InterPro" id="IPR001461">
    <property type="entry name" value="Aspartic_peptidase_A1"/>
</dbReference>
<sequence>MAPGWLTWGGLSVEQKRSFAELKVVGQHHWAVSMRHLLPGMKLSPEQQAAAGTLFCERGCAAILDSGTSLISAPSHALKGLELLLPKLHSNCSNLKELPDLKLELDGHRIRLPPEAYVMRLGGSFVNAMSVWEKLYMKPSLALPDQCFYGFLSMDAHTDFGPLWVLGMPFFRYFHVTFGLARNVTDRRIWLAEATDDCTPLPLEGSDTGAAQGDPKYSGTGVYPKIVVVQRHQVRRRADAHRQVLTVDAGSLRLPRISGPL</sequence>
<evidence type="ECO:0000259" key="5">
    <source>
        <dbReference type="PROSITE" id="PS51767"/>
    </source>
</evidence>
<dbReference type="PANTHER" id="PTHR47966:SF51">
    <property type="entry name" value="BETA-SITE APP-CLEAVING ENZYME, ISOFORM A-RELATED"/>
    <property type="match status" value="1"/>
</dbReference>
<dbReference type="Gene3D" id="2.40.70.10">
    <property type="entry name" value="Acid Proteases"/>
    <property type="match status" value="1"/>
</dbReference>
<evidence type="ECO:0000256" key="2">
    <source>
        <dbReference type="ARBA" id="ARBA00022670"/>
    </source>
</evidence>
<evidence type="ECO:0000256" key="3">
    <source>
        <dbReference type="ARBA" id="ARBA00022750"/>
    </source>
</evidence>
<accession>A0A7S0F864</accession>
<protein>
    <recommendedName>
        <fullName evidence="5">Peptidase A1 domain-containing protein</fullName>
    </recommendedName>
</protein>
<dbReference type="AlphaFoldDB" id="A0A7S0F864"/>
<dbReference type="GO" id="GO:0004190">
    <property type="term" value="F:aspartic-type endopeptidase activity"/>
    <property type="evidence" value="ECO:0007669"/>
    <property type="project" value="UniProtKB-KW"/>
</dbReference>
<dbReference type="InterPro" id="IPR001969">
    <property type="entry name" value="Aspartic_peptidase_AS"/>
</dbReference>
<organism evidence="6">
    <name type="scientific">Pyrodinium bahamense</name>
    <dbReference type="NCBI Taxonomy" id="73915"/>
    <lineage>
        <taxon>Eukaryota</taxon>
        <taxon>Sar</taxon>
        <taxon>Alveolata</taxon>
        <taxon>Dinophyceae</taxon>
        <taxon>Gonyaulacales</taxon>
        <taxon>Pyrocystaceae</taxon>
        <taxon>Pyrodinium</taxon>
    </lineage>
</organism>
<keyword evidence="4" id="KW-0378">Hydrolase</keyword>
<feature type="domain" description="Peptidase A1" evidence="5">
    <location>
        <begin position="1"/>
        <end position="192"/>
    </location>
</feature>
<dbReference type="PROSITE" id="PS00141">
    <property type="entry name" value="ASP_PROTEASE"/>
    <property type="match status" value="1"/>
</dbReference>
<dbReference type="PANTHER" id="PTHR47966">
    <property type="entry name" value="BETA-SITE APP-CLEAVING ENZYME, ISOFORM A-RELATED"/>
    <property type="match status" value="1"/>
</dbReference>
<evidence type="ECO:0000256" key="1">
    <source>
        <dbReference type="ARBA" id="ARBA00007447"/>
    </source>
</evidence>
<reference evidence="6" key="1">
    <citation type="submission" date="2021-01" db="EMBL/GenBank/DDBJ databases">
        <authorList>
            <person name="Corre E."/>
            <person name="Pelletier E."/>
            <person name="Niang G."/>
            <person name="Scheremetjew M."/>
            <person name="Finn R."/>
            <person name="Kale V."/>
            <person name="Holt S."/>
            <person name="Cochrane G."/>
            <person name="Meng A."/>
            <person name="Brown T."/>
            <person name="Cohen L."/>
        </authorList>
    </citation>
    <scope>NUCLEOTIDE SEQUENCE</scope>
    <source>
        <strain evidence="6">Pbaha01</strain>
    </source>
</reference>
<dbReference type="InterPro" id="IPR033121">
    <property type="entry name" value="PEPTIDASE_A1"/>
</dbReference>
<dbReference type="PROSITE" id="PS51767">
    <property type="entry name" value="PEPTIDASE_A1"/>
    <property type="match status" value="1"/>
</dbReference>
<dbReference type="GO" id="GO:0006508">
    <property type="term" value="P:proteolysis"/>
    <property type="evidence" value="ECO:0007669"/>
    <property type="project" value="UniProtKB-KW"/>
</dbReference>
<name>A0A7S0F864_9DINO</name>
<keyword evidence="3" id="KW-0064">Aspartyl protease</keyword>
<proteinExistence type="inferred from homology"/>
<evidence type="ECO:0000313" key="6">
    <source>
        <dbReference type="EMBL" id="CAD8345044.1"/>
    </source>
</evidence>
<keyword evidence="2" id="KW-0645">Protease</keyword>
<dbReference type="EMBL" id="HBEG01001588">
    <property type="protein sequence ID" value="CAD8345044.1"/>
    <property type="molecule type" value="Transcribed_RNA"/>
</dbReference>
<dbReference type="SUPFAM" id="SSF50630">
    <property type="entry name" value="Acid proteases"/>
    <property type="match status" value="1"/>
</dbReference>
<gene>
    <name evidence="6" type="ORF">PBAH0796_LOCUS782</name>
</gene>
<evidence type="ECO:0000256" key="4">
    <source>
        <dbReference type="ARBA" id="ARBA00022801"/>
    </source>
</evidence>
<dbReference type="Pfam" id="PF00026">
    <property type="entry name" value="Asp"/>
    <property type="match status" value="1"/>
</dbReference>
<comment type="similarity">
    <text evidence="1">Belongs to the peptidase A1 family.</text>
</comment>
<dbReference type="InterPro" id="IPR021109">
    <property type="entry name" value="Peptidase_aspartic_dom_sf"/>
</dbReference>